<accession>G2RD90</accession>
<organism evidence="2 3">
    <name type="scientific">Thermothielavioides terrestris (strain ATCC 38088 / NRRL 8126)</name>
    <name type="common">Thielavia terrestris</name>
    <dbReference type="NCBI Taxonomy" id="578455"/>
    <lineage>
        <taxon>Eukaryota</taxon>
        <taxon>Fungi</taxon>
        <taxon>Dikarya</taxon>
        <taxon>Ascomycota</taxon>
        <taxon>Pezizomycotina</taxon>
        <taxon>Sordariomycetes</taxon>
        <taxon>Sordariomycetidae</taxon>
        <taxon>Sordariales</taxon>
        <taxon>Chaetomiaceae</taxon>
        <taxon>Thermothielavioides</taxon>
        <taxon>Thermothielavioides terrestris</taxon>
    </lineage>
</organism>
<reference evidence="2 3" key="1">
    <citation type="journal article" date="2011" name="Nat. Biotechnol.">
        <title>Comparative genomic analysis of the thermophilic biomass-degrading fungi Myceliophthora thermophila and Thielavia terrestris.</title>
        <authorList>
            <person name="Berka R.M."/>
            <person name="Grigoriev I.V."/>
            <person name="Otillar R."/>
            <person name="Salamov A."/>
            <person name="Grimwood J."/>
            <person name="Reid I."/>
            <person name="Ishmael N."/>
            <person name="John T."/>
            <person name="Darmond C."/>
            <person name="Moisan M.-C."/>
            <person name="Henrissat B."/>
            <person name="Coutinho P.M."/>
            <person name="Lombard V."/>
            <person name="Natvig D.O."/>
            <person name="Lindquist E."/>
            <person name="Schmutz J."/>
            <person name="Lucas S."/>
            <person name="Harris P."/>
            <person name="Powlowski J."/>
            <person name="Bellemare A."/>
            <person name="Taylor D."/>
            <person name="Butler G."/>
            <person name="de Vries R.P."/>
            <person name="Allijn I.E."/>
            <person name="van den Brink J."/>
            <person name="Ushinsky S."/>
            <person name="Storms R."/>
            <person name="Powell A.J."/>
            <person name="Paulsen I.T."/>
            <person name="Elbourne L.D.H."/>
            <person name="Baker S.E."/>
            <person name="Magnuson J."/>
            <person name="LaBoissiere S."/>
            <person name="Clutterbuck A.J."/>
            <person name="Martinez D."/>
            <person name="Wogulis M."/>
            <person name="de Leon A.L."/>
            <person name="Rey M.W."/>
            <person name="Tsang A."/>
        </authorList>
    </citation>
    <scope>NUCLEOTIDE SEQUENCE [LARGE SCALE GENOMIC DNA]</scope>
    <source>
        <strain evidence="3">ATCC 38088 / NRRL 8126</strain>
    </source>
</reference>
<dbReference type="GeneID" id="11522769"/>
<protein>
    <recommendedName>
        <fullName evidence="1">Heterokaryon incompatibility domain-containing protein</fullName>
    </recommendedName>
</protein>
<dbReference type="InterPro" id="IPR052895">
    <property type="entry name" value="HetReg/Transcr_Mod"/>
</dbReference>
<dbReference type="EMBL" id="CP003013">
    <property type="protein sequence ID" value="AEO69925.1"/>
    <property type="molecule type" value="Genomic_DNA"/>
</dbReference>
<dbReference type="OrthoDB" id="5571888at2759"/>
<keyword evidence="3" id="KW-1185">Reference proteome</keyword>
<dbReference type="Proteomes" id="UP000008181">
    <property type="component" value="Chromosome 5"/>
</dbReference>
<evidence type="ECO:0000259" key="1">
    <source>
        <dbReference type="Pfam" id="PF06985"/>
    </source>
</evidence>
<proteinExistence type="predicted"/>
<feature type="non-terminal residue" evidence="2">
    <location>
        <position position="154"/>
    </location>
</feature>
<dbReference type="InterPro" id="IPR010730">
    <property type="entry name" value="HET"/>
</dbReference>
<dbReference type="RefSeq" id="XP_003656261.1">
    <property type="nucleotide sequence ID" value="XM_003656213.1"/>
</dbReference>
<gene>
    <name evidence="2" type="ORF">THITE_2033124</name>
</gene>
<name>G2RD90_THETT</name>
<dbReference type="KEGG" id="ttt:THITE_2033124"/>
<dbReference type="AlphaFoldDB" id="G2RD90"/>
<feature type="non-terminal residue" evidence="2">
    <location>
        <position position="1"/>
    </location>
</feature>
<dbReference type="PANTHER" id="PTHR24148:SF73">
    <property type="entry name" value="HET DOMAIN PROTEIN (AFU_ORTHOLOGUE AFUA_8G01020)"/>
    <property type="match status" value="1"/>
</dbReference>
<feature type="domain" description="Heterokaryon incompatibility" evidence="1">
    <location>
        <begin position="1"/>
        <end position="150"/>
    </location>
</feature>
<dbReference type="HOGENOM" id="CLU_004184_6_0_1"/>
<evidence type="ECO:0000313" key="3">
    <source>
        <dbReference type="Proteomes" id="UP000008181"/>
    </source>
</evidence>
<dbReference type="Pfam" id="PF06985">
    <property type="entry name" value="HET"/>
    <property type="match status" value="1"/>
</dbReference>
<sequence>YEALSYTWGDASSPLSIRLDKQDFKVTANLHAALTVLRLPTEPRILWIDAICINQHDNAEKAFQVPLMGMIYSRAATVNIWLGPEEAGGGPNSIFDILDKTKLAGVDGKRLQLRTRGRKRVTIETWKPRLAELKAFSSRPYWTRIWIIQEATLA</sequence>
<dbReference type="PANTHER" id="PTHR24148">
    <property type="entry name" value="ANKYRIN REPEAT DOMAIN-CONTAINING PROTEIN 39 HOMOLOG-RELATED"/>
    <property type="match status" value="1"/>
</dbReference>
<evidence type="ECO:0000313" key="2">
    <source>
        <dbReference type="EMBL" id="AEO69925.1"/>
    </source>
</evidence>